<name>A0A7E4ZRN8_PANRE</name>
<reference evidence="2" key="1">
    <citation type="journal article" date="2013" name="Genetics">
        <title>The draft genome and transcriptome of Panagrellus redivivus are shaped by the harsh demands of a free-living lifestyle.</title>
        <authorList>
            <person name="Srinivasan J."/>
            <person name="Dillman A.R."/>
            <person name="Macchietto M.G."/>
            <person name="Heikkinen L."/>
            <person name="Lakso M."/>
            <person name="Fracchia K.M."/>
            <person name="Antoshechkin I."/>
            <person name="Mortazavi A."/>
            <person name="Wong G."/>
            <person name="Sternberg P.W."/>
        </authorList>
    </citation>
    <scope>NUCLEOTIDE SEQUENCE [LARGE SCALE GENOMIC DNA]</scope>
    <source>
        <strain evidence="2">MT8872</strain>
    </source>
</reference>
<dbReference type="SUPFAM" id="SSF54427">
    <property type="entry name" value="NTF2-like"/>
    <property type="match status" value="1"/>
</dbReference>
<dbReference type="Proteomes" id="UP000492821">
    <property type="component" value="Unassembled WGS sequence"/>
</dbReference>
<accession>A0A7E4ZRN8</accession>
<dbReference type="AlphaFoldDB" id="A0A7E4ZRN8"/>
<evidence type="ECO:0000259" key="1">
    <source>
        <dbReference type="Pfam" id="PF12680"/>
    </source>
</evidence>
<dbReference type="Pfam" id="PF12680">
    <property type="entry name" value="SnoaL_2"/>
    <property type="match status" value="1"/>
</dbReference>
<keyword evidence="2" id="KW-1185">Reference proteome</keyword>
<dbReference type="WBParaSite" id="Pan_g13477.t1">
    <property type="protein sequence ID" value="Pan_g13477.t1"/>
    <property type="gene ID" value="Pan_g13477"/>
</dbReference>
<feature type="domain" description="SnoaL-like" evidence="1">
    <location>
        <begin position="22"/>
        <end position="113"/>
    </location>
</feature>
<proteinExistence type="predicted"/>
<dbReference type="InterPro" id="IPR037401">
    <property type="entry name" value="SnoaL-like"/>
</dbReference>
<protein>
    <submittedName>
        <fullName evidence="3">SnoaL-like domain-containing protein</fullName>
    </submittedName>
</protein>
<evidence type="ECO:0000313" key="3">
    <source>
        <dbReference type="WBParaSite" id="Pan_g13477.t1"/>
    </source>
</evidence>
<dbReference type="InterPro" id="IPR032710">
    <property type="entry name" value="NTF2-like_dom_sf"/>
</dbReference>
<dbReference type="PANTHER" id="PTHR31664:SF4">
    <property type="entry name" value="DUF4440 DOMAIN-CONTAINING PROTEIN"/>
    <property type="match status" value="1"/>
</dbReference>
<sequence length="123" mass="13899">MVSQKEIDEIIEKIESDYSVDLEAGNYDKVAEYYHPDAALVHAGNNGFVGRKAIGKTLAAFAQNDKNFKATLVRNIIAGTDAEFVIHEGTYTSDSLKGKQLPYRQIFKKENGKYLIYHDEFTF</sequence>
<organism evidence="2 3">
    <name type="scientific">Panagrellus redivivus</name>
    <name type="common">Microworm</name>
    <dbReference type="NCBI Taxonomy" id="6233"/>
    <lineage>
        <taxon>Eukaryota</taxon>
        <taxon>Metazoa</taxon>
        <taxon>Ecdysozoa</taxon>
        <taxon>Nematoda</taxon>
        <taxon>Chromadorea</taxon>
        <taxon>Rhabditida</taxon>
        <taxon>Tylenchina</taxon>
        <taxon>Panagrolaimomorpha</taxon>
        <taxon>Panagrolaimoidea</taxon>
        <taxon>Panagrolaimidae</taxon>
        <taxon>Panagrellus</taxon>
    </lineage>
</organism>
<dbReference type="PANTHER" id="PTHR31664">
    <property type="entry name" value="PROTEIN CBG16427"/>
    <property type="match status" value="1"/>
</dbReference>
<reference evidence="3" key="2">
    <citation type="submission" date="2020-10" db="UniProtKB">
        <authorList>
            <consortium name="WormBaseParasite"/>
        </authorList>
    </citation>
    <scope>IDENTIFICATION</scope>
</reference>
<dbReference type="Gene3D" id="3.10.450.50">
    <property type="match status" value="1"/>
</dbReference>
<evidence type="ECO:0000313" key="2">
    <source>
        <dbReference type="Proteomes" id="UP000492821"/>
    </source>
</evidence>